<evidence type="ECO:0000256" key="2">
    <source>
        <dbReference type="ARBA" id="ARBA00022448"/>
    </source>
</evidence>
<accession>A0ABP8KPJ2</accession>
<dbReference type="EMBL" id="BAABGM010000024">
    <property type="protein sequence ID" value="GAA4411858.1"/>
    <property type="molecule type" value="Genomic_DNA"/>
</dbReference>
<protein>
    <submittedName>
        <fullName evidence="4">ABC transporter substrate-binding protein</fullName>
    </submittedName>
</protein>
<keyword evidence="2" id="KW-0813">Transport</keyword>
<evidence type="ECO:0000256" key="3">
    <source>
        <dbReference type="SAM" id="MobiDB-lite"/>
    </source>
</evidence>
<gene>
    <name evidence="4" type="ORF">GCM10023168_33100</name>
</gene>
<dbReference type="InterPro" id="IPR050490">
    <property type="entry name" value="Bact_solute-bd_prot1"/>
</dbReference>
<proteinExistence type="inferred from homology"/>
<dbReference type="Gene3D" id="3.40.190.10">
    <property type="entry name" value="Periplasmic binding protein-like II"/>
    <property type="match status" value="2"/>
</dbReference>
<organism evidence="4 5">
    <name type="scientific">Fodinibacter luteus</name>
    <dbReference type="NCBI Taxonomy" id="552064"/>
    <lineage>
        <taxon>Bacteria</taxon>
        <taxon>Bacillati</taxon>
        <taxon>Actinomycetota</taxon>
        <taxon>Actinomycetes</taxon>
        <taxon>Micrococcales</taxon>
        <taxon>Intrasporangiaceae</taxon>
        <taxon>Fodinibacter (ex Wang et al. 2009)</taxon>
    </lineage>
</organism>
<evidence type="ECO:0000313" key="5">
    <source>
        <dbReference type="Proteomes" id="UP001500945"/>
    </source>
</evidence>
<reference evidence="5" key="1">
    <citation type="journal article" date="2019" name="Int. J. Syst. Evol. Microbiol.">
        <title>The Global Catalogue of Microorganisms (GCM) 10K type strain sequencing project: providing services to taxonomists for standard genome sequencing and annotation.</title>
        <authorList>
            <consortium name="The Broad Institute Genomics Platform"/>
            <consortium name="The Broad Institute Genome Sequencing Center for Infectious Disease"/>
            <person name="Wu L."/>
            <person name="Ma J."/>
        </authorList>
    </citation>
    <scope>NUCLEOTIDE SEQUENCE [LARGE SCALE GENOMIC DNA]</scope>
    <source>
        <strain evidence="5">JCM 17809</strain>
    </source>
</reference>
<dbReference type="Pfam" id="PF01547">
    <property type="entry name" value="SBP_bac_1"/>
    <property type="match status" value="1"/>
</dbReference>
<keyword evidence="5" id="KW-1185">Reference proteome</keyword>
<dbReference type="PANTHER" id="PTHR43649:SF29">
    <property type="entry name" value="OSMOPROTECTIVE COMPOUNDS-BINDING PROTEIN GGTB"/>
    <property type="match status" value="1"/>
</dbReference>
<dbReference type="Proteomes" id="UP001500945">
    <property type="component" value="Unassembled WGS sequence"/>
</dbReference>
<sequence length="443" mass="47260">MAVAAVALTATGCLQNPNPTGGAGGGGLGGFVDGGTADGDKNVTILGAFGGAEAEAFEASLVAFEEESGIDVQYTPDQDFTTTVKQKVNSGDSPDIGLFPQPGGLLEFAAQDKVNPIDTYLDYESLDSTLVPGLLESARYRGRVYGAPMRLAVKSLVWYPKPSWEDGGYSVEPTSMQDLASVTDTVKGDGVAPWCMGWESDQATGWVGTDWIEEIVLRMWGPDVYDQWVSHEIPFNDERIVQSFEEFGKLAKTEGNVLGGSRGILNTPFGETMNPAFGPDPQCYLMRQGNFASGFLPADVQSDLDAKVGIFVYPPFEGGFEGQAILGGGDIAGLFNGNDDDAKAVMQFLTSDQFGGEWAKAGGWLSPHTTFDATNYPNETTRQMAEIASSADVFRFDGSDLMPKEVGSGTFWTGMVEWMSGASSQETADKIEASWPQAAEQSS</sequence>
<evidence type="ECO:0000256" key="1">
    <source>
        <dbReference type="ARBA" id="ARBA00008520"/>
    </source>
</evidence>
<evidence type="ECO:0000313" key="4">
    <source>
        <dbReference type="EMBL" id="GAA4411858.1"/>
    </source>
</evidence>
<name>A0ABP8KPJ2_9MICO</name>
<comment type="similarity">
    <text evidence="1">Belongs to the bacterial solute-binding protein 1 family.</text>
</comment>
<dbReference type="SUPFAM" id="SSF53850">
    <property type="entry name" value="Periplasmic binding protein-like II"/>
    <property type="match status" value="1"/>
</dbReference>
<dbReference type="InterPro" id="IPR006059">
    <property type="entry name" value="SBP"/>
</dbReference>
<dbReference type="PANTHER" id="PTHR43649">
    <property type="entry name" value="ARABINOSE-BINDING PROTEIN-RELATED"/>
    <property type="match status" value="1"/>
</dbReference>
<comment type="caution">
    <text evidence="4">The sequence shown here is derived from an EMBL/GenBank/DDBJ whole genome shotgun (WGS) entry which is preliminary data.</text>
</comment>
<feature type="region of interest" description="Disordered" evidence="3">
    <location>
        <begin position="423"/>
        <end position="443"/>
    </location>
</feature>